<protein>
    <submittedName>
        <fullName evidence="2">Lysophospholipase L1-like esterase</fullName>
    </submittedName>
</protein>
<reference evidence="2" key="1">
    <citation type="submission" date="2016-01" db="EMBL/GenBank/DDBJ databases">
        <authorList>
            <person name="Regsiter A."/>
            <person name="william w."/>
        </authorList>
    </citation>
    <scope>NUCLEOTIDE SEQUENCE</scope>
    <source>
        <strain evidence="2">NCPPB 1641</strain>
    </source>
</reference>
<evidence type="ECO:0000259" key="1">
    <source>
        <dbReference type="Pfam" id="PF13472"/>
    </source>
</evidence>
<accession>A0A1S7TUV5</accession>
<proteinExistence type="predicted"/>
<gene>
    <name evidence="2" type="ORF">AGR7A_Lc120076</name>
</gene>
<organism evidence="2 3">
    <name type="scientific">Agrobacterium deltaense NCPPB 1641</name>
    <dbReference type="NCBI Taxonomy" id="1183425"/>
    <lineage>
        <taxon>Bacteria</taxon>
        <taxon>Pseudomonadati</taxon>
        <taxon>Pseudomonadota</taxon>
        <taxon>Alphaproteobacteria</taxon>
        <taxon>Hyphomicrobiales</taxon>
        <taxon>Rhizobiaceae</taxon>
        <taxon>Rhizobium/Agrobacterium group</taxon>
        <taxon>Agrobacterium</taxon>
    </lineage>
</organism>
<dbReference type="InterPro" id="IPR036514">
    <property type="entry name" value="SGNH_hydro_sf"/>
</dbReference>
<dbReference type="Proteomes" id="UP000192140">
    <property type="component" value="Unassembled WGS sequence"/>
</dbReference>
<dbReference type="EMBL" id="FCNP01000033">
    <property type="protein sequence ID" value="CVI58402.1"/>
    <property type="molecule type" value="Genomic_DNA"/>
</dbReference>
<keyword evidence="3" id="KW-1185">Reference proteome</keyword>
<sequence length="222" mass="24875">MAASGFQTTCFRTVMYDFPANIGTSRHENDIIAILARLQRIGLPDNPIAFYGSSSFRIWNSVTEDLGSLDIVNLGFGGGTYLSASHYLRQLLVPLKPGRVVLYFGENDIASDGLKAQTTLRHLQDLRDGISRTLPQADVFVLAIKHSPARWIYRHEFGLFNQTARDWCNGRERTTWLDPNAGLIGENGLPMFRYYLPDLVHLNAAGYAVWSEALRKTLGLLN</sequence>
<dbReference type="InterPro" id="IPR013830">
    <property type="entry name" value="SGNH_hydro"/>
</dbReference>
<dbReference type="AlphaFoldDB" id="A0A1S7TUV5"/>
<dbReference type="GO" id="GO:0016788">
    <property type="term" value="F:hydrolase activity, acting on ester bonds"/>
    <property type="evidence" value="ECO:0007669"/>
    <property type="project" value="UniProtKB-ARBA"/>
</dbReference>
<dbReference type="Gene3D" id="3.40.50.1110">
    <property type="entry name" value="SGNH hydrolase"/>
    <property type="match status" value="1"/>
</dbReference>
<evidence type="ECO:0000313" key="3">
    <source>
        <dbReference type="Proteomes" id="UP000192140"/>
    </source>
</evidence>
<dbReference type="Pfam" id="PF13472">
    <property type="entry name" value="Lipase_GDSL_2"/>
    <property type="match status" value="1"/>
</dbReference>
<feature type="domain" description="SGNH hydrolase-type esterase" evidence="1">
    <location>
        <begin position="62"/>
        <end position="209"/>
    </location>
</feature>
<name>A0A1S7TUV5_9HYPH</name>
<evidence type="ECO:0000313" key="2">
    <source>
        <dbReference type="EMBL" id="CVI58402.1"/>
    </source>
</evidence>
<comment type="caution">
    <text evidence="2">The sequence shown here is derived from an EMBL/GenBank/DDBJ whole genome shotgun (WGS) entry which is preliminary data.</text>
</comment>
<dbReference type="SUPFAM" id="SSF52266">
    <property type="entry name" value="SGNH hydrolase"/>
    <property type="match status" value="1"/>
</dbReference>